<accession>A0A1G7T5F0</accession>
<evidence type="ECO:0000313" key="2">
    <source>
        <dbReference type="EMBL" id="SDG29849.1"/>
    </source>
</evidence>
<dbReference type="OrthoDB" id="9863512at2"/>
<evidence type="ECO:0000256" key="1">
    <source>
        <dbReference type="SAM" id="Phobius"/>
    </source>
</evidence>
<dbReference type="AlphaFoldDB" id="A0A1G7T5F0"/>
<sequence>MNPLKKIRAGYRTMLLLTETFLLWFWAVSSLSELVEMTEFVKAVAILAGSLITAIAGYRSGIWKILLAILFSTVWGILMHRVLTAAPAIKINPWGG</sequence>
<dbReference type="RefSeq" id="WP_090155867.1">
    <property type="nucleotide sequence ID" value="NZ_FNAN01000017.1"/>
</dbReference>
<dbReference type="Proteomes" id="UP000198748">
    <property type="component" value="Unassembled WGS sequence"/>
</dbReference>
<keyword evidence="1" id="KW-0812">Transmembrane</keyword>
<proteinExistence type="predicted"/>
<evidence type="ECO:0000313" key="3">
    <source>
        <dbReference type="Proteomes" id="UP000198748"/>
    </source>
</evidence>
<keyword evidence="1" id="KW-0472">Membrane</keyword>
<protein>
    <submittedName>
        <fullName evidence="2">Uncharacterized protein</fullName>
    </submittedName>
</protein>
<gene>
    <name evidence="2" type="ORF">SAMN04487996_11778</name>
</gene>
<dbReference type="EMBL" id="FNAN01000017">
    <property type="protein sequence ID" value="SDG29849.1"/>
    <property type="molecule type" value="Genomic_DNA"/>
</dbReference>
<organism evidence="2 3">
    <name type="scientific">Dyadobacter soli</name>
    <dbReference type="NCBI Taxonomy" id="659014"/>
    <lineage>
        <taxon>Bacteria</taxon>
        <taxon>Pseudomonadati</taxon>
        <taxon>Bacteroidota</taxon>
        <taxon>Cytophagia</taxon>
        <taxon>Cytophagales</taxon>
        <taxon>Spirosomataceae</taxon>
        <taxon>Dyadobacter</taxon>
    </lineage>
</organism>
<reference evidence="3" key="1">
    <citation type="submission" date="2016-10" db="EMBL/GenBank/DDBJ databases">
        <authorList>
            <person name="Varghese N."/>
            <person name="Submissions S."/>
        </authorList>
    </citation>
    <scope>NUCLEOTIDE SEQUENCE [LARGE SCALE GENOMIC DNA]</scope>
    <source>
        <strain evidence="3">DSM 25329</strain>
    </source>
</reference>
<feature type="transmembrane region" description="Helical" evidence="1">
    <location>
        <begin position="65"/>
        <end position="89"/>
    </location>
</feature>
<keyword evidence="3" id="KW-1185">Reference proteome</keyword>
<name>A0A1G7T5F0_9BACT</name>
<feature type="transmembrane region" description="Helical" evidence="1">
    <location>
        <begin position="40"/>
        <end position="58"/>
    </location>
</feature>
<keyword evidence="1" id="KW-1133">Transmembrane helix</keyword>